<dbReference type="NCBIfam" id="TIGR02775">
    <property type="entry name" value="TrbG_Ti"/>
    <property type="match status" value="1"/>
</dbReference>
<protein>
    <submittedName>
        <fullName evidence="3">Uncharacterized protein</fullName>
    </submittedName>
</protein>
<dbReference type="InterPro" id="IPR038161">
    <property type="entry name" value="VirB9/CagX/TrbG_C_sf"/>
</dbReference>
<reference evidence="3" key="1">
    <citation type="journal article" date="2014" name="Genome Announc.">
        <title>Draft genome sequences of the altered schaedler flora, a defined bacterial community from gnotobiotic mice.</title>
        <authorList>
            <person name="Wannemuehler M.J."/>
            <person name="Overstreet A.M."/>
            <person name="Ward D.V."/>
            <person name="Phillips G.J."/>
        </authorList>
    </citation>
    <scope>NUCLEOTIDE SEQUENCE</scope>
    <source>
        <strain evidence="3">ASF457</strain>
    </source>
</reference>
<reference evidence="3" key="2">
    <citation type="submission" date="2022-05" db="EMBL/GenBank/DDBJ databases">
        <authorList>
            <person name="Proctor A.L."/>
            <person name="Phillips G.J."/>
            <person name="Wannemuehler M.J."/>
        </authorList>
    </citation>
    <scope>NUCLEOTIDE SEQUENCE</scope>
    <source>
        <strain evidence="3">ASF457</strain>
    </source>
</reference>
<dbReference type="InterPro" id="IPR033645">
    <property type="entry name" value="VirB9/CagX/TrbG_C"/>
</dbReference>
<evidence type="ECO:0000256" key="2">
    <source>
        <dbReference type="ARBA" id="ARBA00022729"/>
    </source>
</evidence>
<keyword evidence="2" id="KW-0732">Signal</keyword>
<evidence type="ECO:0000256" key="1">
    <source>
        <dbReference type="ARBA" id="ARBA00006135"/>
    </source>
</evidence>
<dbReference type="RefSeq" id="WP_023275914.1">
    <property type="nucleotide sequence ID" value="NZ_CP097562.1"/>
</dbReference>
<organism evidence="3 4">
    <name type="scientific">Mucispirillum schaedleri ASF457</name>
    <dbReference type="NCBI Taxonomy" id="1379858"/>
    <lineage>
        <taxon>Bacteria</taxon>
        <taxon>Pseudomonadati</taxon>
        <taxon>Deferribacterota</taxon>
        <taxon>Deferribacteres</taxon>
        <taxon>Deferribacterales</taxon>
        <taxon>Mucispirillaceae</taxon>
        <taxon>Mucispirillum</taxon>
    </lineage>
</organism>
<dbReference type="Gene3D" id="2.60.40.2500">
    <property type="match status" value="1"/>
</dbReference>
<reference evidence="3" key="3">
    <citation type="submission" date="2022-06" db="EMBL/GenBank/DDBJ databases">
        <title>Resources to Facilitate Use of the Altered Schaedler Flora (ASF) Mouse Model to Study Microbiome Function.</title>
        <authorList>
            <person name="Proctor A."/>
            <person name="Parvinroo S."/>
            <person name="Richie T."/>
            <person name="Jia X."/>
            <person name="Lee S.T.M."/>
            <person name="Karp P.D."/>
            <person name="Paley S."/>
            <person name="Kostic A.D."/>
            <person name="Pierre J.F."/>
            <person name="Wannemuehler M.J."/>
            <person name="Phillips G.J."/>
        </authorList>
    </citation>
    <scope>NUCLEOTIDE SEQUENCE</scope>
    <source>
        <strain evidence="3">ASF457</strain>
    </source>
</reference>
<accession>V2QAU7</accession>
<dbReference type="InterPro" id="IPR010258">
    <property type="entry name" value="Conjugal_tfr_TrbG/VirB9/CagX"/>
</dbReference>
<dbReference type="Pfam" id="PF03524">
    <property type="entry name" value="CagX"/>
    <property type="match status" value="1"/>
</dbReference>
<dbReference type="AlphaFoldDB" id="V2QAU7"/>
<comment type="similarity">
    <text evidence="1">Belongs to the TrbG/VirB9 family.</text>
</comment>
<evidence type="ECO:0000313" key="4">
    <source>
        <dbReference type="Proteomes" id="UP000017429"/>
    </source>
</evidence>
<proteinExistence type="inferred from homology"/>
<dbReference type="eggNOG" id="COG3504">
    <property type="taxonomic scope" value="Bacteria"/>
</dbReference>
<sequence length="299" mass="33903">MKMKANKIILIVLLIIFISIKDSYSQTIGEILSSSESSISASINLSSNEKKALQIVNEWTKGNRVSPITKGNNGEIEMIYGLSQPHILTAILQVTDIQFEQGETITSIHLGDTARWSMEHIKANTIYGYQDHIIVKPKDINLLTSLVVVTDKRTYHLQLKSTERQYYPMVKFHYPSSLIVRSNREEMTVKTKEISMKDITTGSYLKDLSFGYTIKGNAKFKPVRVYNDGLKTIVELPRTINSSNIPILMTLEPESKKPVIVNYRYQNNKFIVDAVFDKAILISGVGSKQKKITLIREVE</sequence>
<keyword evidence="4" id="KW-1185">Reference proteome</keyword>
<gene>
    <name evidence="3" type="ORF">N508_001626</name>
</gene>
<dbReference type="Proteomes" id="UP000017429">
    <property type="component" value="Chromosome"/>
</dbReference>
<dbReference type="EMBL" id="CP097562">
    <property type="protein sequence ID" value="USF24538.1"/>
    <property type="molecule type" value="Genomic_DNA"/>
</dbReference>
<evidence type="ECO:0000313" key="3">
    <source>
        <dbReference type="EMBL" id="USF24538.1"/>
    </source>
</evidence>
<dbReference type="KEGG" id="msch:N508_001626"/>
<name>V2QAU7_9BACT</name>
<dbReference type="InterPro" id="IPR014142">
    <property type="entry name" value="TrbG_Ti"/>
</dbReference>
<dbReference type="CDD" id="cd06911">
    <property type="entry name" value="VirB9_CagX_TrbG"/>
    <property type="match status" value="1"/>
</dbReference>